<gene>
    <name evidence="3" type="ORF">A4W93_04790</name>
</gene>
<evidence type="ECO:0000256" key="2">
    <source>
        <dbReference type="SAM" id="Phobius"/>
    </source>
</evidence>
<dbReference type="AlphaFoldDB" id="A0A1W6LHH6"/>
<accession>A0A1W6LHH6</accession>
<dbReference type="Proteomes" id="UP000193427">
    <property type="component" value="Chromosome"/>
</dbReference>
<evidence type="ECO:0000313" key="4">
    <source>
        <dbReference type="Proteomes" id="UP000193427"/>
    </source>
</evidence>
<feature type="coiled-coil region" evidence="1">
    <location>
        <begin position="57"/>
        <end position="119"/>
    </location>
</feature>
<dbReference type="OrthoDB" id="8585321at2"/>
<keyword evidence="4" id="KW-1185">Reference proteome</keyword>
<dbReference type="KEGG" id="rgu:A4W93_04790"/>
<dbReference type="RefSeq" id="WP_085754035.1">
    <property type="nucleotide sequence ID" value="NZ_BSPR01000002.1"/>
</dbReference>
<organism evidence="3 4">
    <name type="scientific">Piscinibacter gummiphilus</name>
    <dbReference type="NCBI Taxonomy" id="946333"/>
    <lineage>
        <taxon>Bacteria</taxon>
        <taxon>Pseudomonadati</taxon>
        <taxon>Pseudomonadota</taxon>
        <taxon>Betaproteobacteria</taxon>
        <taxon>Burkholderiales</taxon>
        <taxon>Sphaerotilaceae</taxon>
        <taxon>Piscinibacter</taxon>
    </lineage>
</organism>
<reference evidence="3 4" key="1">
    <citation type="submission" date="2016-04" db="EMBL/GenBank/DDBJ databases">
        <title>Complete genome sequence of natural rubber-degrading, novel Gram-negative bacterium, Rhizobacter gummiphilus strain NS21.</title>
        <authorList>
            <person name="Tabata M."/>
            <person name="Kasai D."/>
            <person name="Fukuda M."/>
        </authorList>
    </citation>
    <scope>NUCLEOTIDE SEQUENCE [LARGE SCALE GENOMIC DNA]</scope>
    <source>
        <strain evidence="3 4">NS21</strain>
    </source>
</reference>
<dbReference type="EMBL" id="CP015118">
    <property type="protein sequence ID" value="ARN23731.1"/>
    <property type="molecule type" value="Genomic_DNA"/>
</dbReference>
<protein>
    <submittedName>
        <fullName evidence="3">Uncharacterized protein</fullName>
    </submittedName>
</protein>
<proteinExistence type="predicted"/>
<keyword evidence="2" id="KW-0472">Membrane</keyword>
<dbReference type="STRING" id="946333.A4W93_04790"/>
<evidence type="ECO:0000313" key="3">
    <source>
        <dbReference type="EMBL" id="ARN23731.1"/>
    </source>
</evidence>
<dbReference type="Pfam" id="PF20567">
    <property type="entry name" value="DUF6776"/>
    <property type="match status" value="1"/>
</dbReference>
<name>A0A1W6LHH6_9BURK</name>
<dbReference type="InterPro" id="IPR046703">
    <property type="entry name" value="DUF6776"/>
</dbReference>
<keyword evidence="2" id="KW-0812">Transmembrane</keyword>
<sequence>MRWKLLRRRLSISAPRMIVRSHLPWPLRWIVFALMLGFSAAIGLWAFEFGKDIAGLDRNAKAELAELRIEVAKLRSEREGAQSIANTAESLLRAEKAAQEKLAQQLKQVEAENLGLKGDLGFYQRLLPAAGNDSLSVRALQASAQSPTQTRFQALLMQIGKNLPEFAGRYEVLLTGTLDGKPWTLALPGGPKPLQVKQSLRLEGLIDHPETAVVKTLQIKVTDKQGAVRATQTAKL</sequence>
<evidence type="ECO:0000256" key="1">
    <source>
        <dbReference type="SAM" id="Coils"/>
    </source>
</evidence>
<feature type="transmembrane region" description="Helical" evidence="2">
    <location>
        <begin position="26"/>
        <end position="47"/>
    </location>
</feature>
<keyword evidence="2" id="KW-1133">Transmembrane helix</keyword>
<keyword evidence="1" id="KW-0175">Coiled coil</keyword>